<evidence type="ECO:0000313" key="5">
    <source>
        <dbReference type="EMBL" id="BBK85533.1"/>
    </source>
</evidence>
<dbReference type="PROSITE" id="PS01117">
    <property type="entry name" value="HTH_MARR_1"/>
    <property type="match status" value="1"/>
</dbReference>
<gene>
    <name evidence="5" type="ORF">CacPP4_21480</name>
</gene>
<dbReference type="PANTHER" id="PTHR33164">
    <property type="entry name" value="TRANSCRIPTIONAL REGULATOR, MARR FAMILY"/>
    <property type="match status" value="1"/>
</dbReference>
<keyword evidence="6" id="KW-1185">Reference proteome</keyword>
<sequence>MVATYDLVTGELLVNDGHELRCGDNNAGHSITVGDRATDTQHVAKTNAVCNNSAVQISRDATNGLTPDHTDVEIALQASWALIDVAARSLAELAEDVSAPQYRLLVLIDAGVTRGVDLARDLEVHSSTIARMVERLVAKGFIDRSPDPDDRRANVLSLTKRGATLVQNVNEHRRRQLVDLLSHLEPGEIDTVVTGFTLFTRAAEASGHGTPNRPCAEDSNQQ</sequence>
<dbReference type="PRINTS" id="PR00598">
    <property type="entry name" value="HTHMARR"/>
</dbReference>
<dbReference type="InterPro" id="IPR039422">
    <property type="entry name" value="MarR/SlyA-like"/>
</dbReference>
<dbReference type="InterPro" id="IPR036388">
    <property type="entry name" value="WH-like_DNA-bd_sf"/>
</dbReference>
<dbReference type="InterPro" id="IPR023187">
    <property type="entry name" value="Tscrpt_reg_MarR-type_CS"/>
</dbReference>
<dbReference type="PANTHER" id="PTHR33164:SF94">
    <property type="entry name" value="TRANSCRIPTIONAL REGULATORY PROTEIN-RELATED"/>
    <property type="match status" value="1"/>
</dbReference>
<name>A0ABM7H1T2_CUTAC</name>
<dbReference type="SUPFAM" id="SSF46785">
    <property type="entry name" value="Winged helix' DNA-binding domain"/>
    <property type="match status" value="1"/>
</dbReference>
<dbReference type="PROSITE" id="PS50995">
    <property type="entry name" value="HTH_MARR_2"/>
    <property type="match status" value="1"/>
</dbReference>
<evidence type="ECO:0000256" key="2">
    <source>
        <dbReference type="ARBA" id="ARBA00023125"/>
    </source>
</evidence>
<dbReference type="Pfam" id="PF01047">
    <property type="entry name" value="MarR"/>
    <property type="match status" value="1"/>
</dbReference>
<dbReference type="Proteomes" id="UP000318594">
    <property type="component" value="Chromosome"/>
</dbReference>
<evidence type="ECO:0000313" key="6">
    <source>
        <dbReference type="Proteomes" id="UP000318594"/>
    </source>
</evidence>
<proteinExistence type="predicted"/>
<organism evidence="5 6">
    <name type="scientific">Cutibacterium acnes subsp. acnes</name>
    <dbReference type="NCBI Taxonomy" id="1734925"/>
    <lineage>
        <taxon>Bacteria</taxon>
        <taxon>Bacillati</taxon>
        <taxon>Actinomycetota</taxon>
        <taxon>Actinomycetes</taxon>
        <taxon>Propionibacteriales</taxon>
        <taxon>Propionibacteriaceae</taxon>
        <taxon>Cutibacterium</taxon>
    </lineage>
</organism>
<evidence type="ECO:0000259" key="4">
    <source>
        <dbReference type="PROSITE" id="PS50995"/>
    </source>
</evidence>
<keyword evidence="1" id="KW-0805">Transcription regulation</keyword>
<keyword evidence="2" id="KW-0238">DNA-binding</keyword>
<keyword evidence="3" id="KW-0804">Transcription</keyword>
<dbReference type="InterPro" id="IPR000835">
    <property type="entry name" value="HTH_MarR-typ"/>
</dbReference>
<dbReference type="SMART" id="SM00347">
    <property type="entry name" value="HTH_MARR"/>
    <property type="match status" value="1"/>
</dbReference>
<reference evidence="5 6" key="1">
    <citation type="submission" date="2019-06" db="EMBL/GenBank/DDBJ databases">
        <title>Complete genome sequence of Cutibacterium acnes subsp. acnes NBRC 107605.</title>
        <authorList>
            <person name="Miura T."/>
            <person name="Furukawa M."/>
            <person name="Shimamura M."/>
            <person name="Ohyama Y."/>
            <person name="Yamazoe A."/>
            <person name="Kawasaki H."/>
        </authorList>
    </citation>
    <scope>NUCLEOTIDE SEQUENCE [LARGE SCALE GENOMIC DNA]</scope>
    <source>
        <strain evidence="5 6">NBRC 107605</strain>
    </source>
</reference>
<dbReference type="EMBL" id="AP019723">
    <property type="protein sequence ID" value="BBK85533.1"/>
    <property type="molecule type" value="Genomic_DNA"/>
</dbReference>
<evidence type="ECO:0000256" key="1">
    <source>
        <dbReference type="ARBA" id="ARBA00023015"/>
    </source>
</evidence>
<dbReference type="InterPro" id="IPR036390">
    <property type="entry name" value="WH_DNA-bd_sf"/>
</dbReference>
<feature type="domain" description="HTH marR-type" evidence="4">
    <location>
        <begin position="69"/>
        <end position="201"/>
    </location>
</feature>
<accession>A0ABM7H1T2</accession>
<protein>
    <recommendedName>
        <fullName evidence="4">HTH marR-type domain-containing protein</fullName>
    </recommendedName>
</protein>
<evidence type="ECO:0000256" key="3">
    <source>
        <dbReference type="ARBA" id="ARBA00023163"/>
    </source>
</evidence>
<dbReference type="Gene3D" id="1.10.10.10">
    <property type="entry name" value="Winged helix-like DNA-binding domain superfamily/Winged helix DNA-binding domain"/>
    <property type="match status" value="1"/>
</dbReference>